<evidence type="ECO:0000313" key="1">
    <source>
        <dbReference type="Proteomes" id="UP000504615"/>
    </source>
</evidence>
<sequence length="107" mass="12001">MLLPAHHICPAIIIVETKLLPGEVRPSCPKLRIVTDERRCCRSPPNAGAPAAAPVCVAATQHMHASRCRFGRLQVRARKRDESHRRLDKNARFTDRVIMWGNSARGE</sequence>
<proteinExistence type="predicted"/>
<dbReference type="GeneID" id="105432714"/>
<name>A0A8N1S9H9_9HYME</name>
<reference evidence="2" key="1">
    <citation type="submission" date="2025-08" db="UniProtKB">
        <authorList>
            <consortium name="RefSeq"/>
        </authorList>
    </citation>
    <scope>IDENTIFICATION</scope>
</reference>
<dbReference type="AlphaFoldDB" id="A0A8N1S9H9"/>
<dbReference type="OrthoDB" id="10538638at2759"/>
<gene>
    <name evidence="2" type="primary">LOC105432714</name>
</gene>
<evidence type="ECO:0000313" key="2">
    <source>
        <dbReference type="RefSeq" id="XP_025075519.1"/>
    </source>
</evidence>
<keyword evidence="1" id="KW-1185">Reference proteome</keyword>
<accession>A0A8N1S9H9</accession>
<dbReference type="RefSeq" id="XP_025075519.1">
    <property type="nucleotide sequence ID" value="XM_025219734.1"/>
</dbReference>
<dbReference type="Proteomes" id="UP000504615">
    <property type="component" value="Unplaced"/>
</dbReference>
<organism evidence="1 2">
    <name type="scientific">Pogonomyrmex barbatus</name>
    <name type="common">red harvester ant</name>
    <dbReference type="NCBI Taxonomy" id="144034"/>
    <lineage>
        <taxon>Eukaryota</taxon>
        <taxon>Metazoa</taxon>
        <taxon>Ecdysozoa</taxon>
        <taxon>Arthropoda</taxon>
        <taxon>Hexapoda</taxon>
        <taxon>Insecta</taxon>
        <taxon>Pterygota</taxon>
        <taxon>Neoptera</taxon>
        <taxon>Endopterygota</taxon>
        <taxon>Hymenoptera</taxon>
        <taxon>Apocrita</taxon>
        <taxon>Aculeata</taxon>
        <taxon>Formicoidea</taxon>
        <taxon>Formicidae</taxon>
        <taxon>Myrmicinae</taxon>
        <taxon>Pogonomyrmex</taxon>
    </lineage>
</organism>
<protein>
    <submittedName>
        <fullName evidence="2">Uncharacterized protein LOC105432714</fullName>
    </submittedName>
</protein>